<gene>
    <name evidence="2" type="ORF">MAMA39_02590</name>
</gene>
<feature type="transmembrane region" description="Helical" evidence="1">
    <location>
        <begin position="116"/>
        <end position="135"/>
    </location>
</feature>
<keyword evidence="1" id="KW-0812">Transmembrane</keyword>
<keyword evidence="3" id="KW-1185">Reference proteome</keyword>
<keyword evidence="1" id="KW-1133">Transmembrane helix</keyword>
<keyword evidence="1" id="KW-0472">Membrane</keyword>
<dbReference type="Pfam" id="PF17349">
    <property type="entry name" value="DUF5378"/>
    <property type="match status" value="1"/>
</dbReference>
<accession>A0A292II86</accession>
<evidence type="ECO:0000256" key="1">
    <source>
        <dbReference type="SAM" id="Phobius"/>
    </source>
</evidence>
<dbReference type="AlphaFoldDB" id="A0A292II86"/>
<organism evidence="2 3">
    <name type="scientific">Mycoplasma amphoriforme A39</name>
    <dbReference type="NCBI Taxonomy" id="572419"/>
    <lineage>
        <taxon>Bacteria</taxon>
        <taxon>Bacillati</taxon>
        <taxon>Mycoplasmatota</taxon>
        <taxon>Mollicutes</taxon>
        <taxon>Mycoplasmataceae</taxon>
        <taxon>Mycoplasma</taxon>
    </lineage>
</organism>
<feature type="transmembrane region" description="Helical" evidence="1">
    <location>
        <begin position="187"/>
        <end position="209"/>
    </location>
</feature>
<dbReference type="EMBL" id="HG937516">
    <property type="protein sequence ID" value="CDN40383.1"/>
    <property type="molecule type" value="Genomic_DNA"/>
</dbReference>
<reference evidence="2 3" key="1">
    <citation type="journal article" date="2015" name="Clin. Infect. Dis.">
        <title>Genomic Investigations unmask Mycoplasma amphoriforme, a new respiratory pathogen.</title>
        <authorList>
            <person name="Gillespie S.H."/>
            <person name="Ling C.L."/>
            <person name="Oravcova K."/>
            <person name="Pinheiro M."/>
            <person name="Wells L."/>
            <person name="Bryant J.M."/>
            <person name="McHugh T.D."/>
            <person name="Bebear C."/>
            <person name="Webster D."/>
            <person name="Harris S.R."/>
            <person name="Seth-Smith H.M."/>
            <person name="Thomson N.R."/>
        </authorList>
    </citation>
    <scope>NUCLEOTIDE SEQUENCE [LARGE SCALE GENOMIC DNA]</scope>
    <source>
        <strain evidence="2 3">A39</strain>
    </source>
</reference>
<evidence type="ECO:0000313" key="3">
    <source>
        <dbReference type="Proteomes" id="UP000261764"/>
    </source>
</evidence>
<protein>
    <submittedName>
        <fullName evidence="2">Uncharacterized protein</fullName>
    </submittedName>
</protein>
<dbReference type="KEGG" id="mamp:MAMA39_02590"/>
<dbReference type="Proteomes" id="UP000261764">
    <property type="component" value="Chromosome I"/>
</dbReference>
<evidence type="ECO:0000313" key="2">
    <source>
        <dbReference type="EMBL" id="CDN40383.1"/>
    </source>
</evidence>
<dbReference type="InterPro" id="IPR035319">
    <property type="entry name" value="DUF5378"/>
</dbReference>
<name>A0A292II86_9MOLU</name>
<proteinExistence type="predicted"/>
<feature type="transmembrane region" description="Helical" evidence="1">
    <location>
        <begin position="161"/>
        <end position="180"/>
    </location>
</feature>
<dbReference type="RefSeq" id="WP_343251727.1">
    <property type="nucleotide sequence ID" value="NZ_HG937516.1"/>
</dbReference>
<feature type="transmembrane region" description="Helical" evidence="1">
    <location>
        <begin position="241"/>
        <end position="266"/>
    </location>
</feature>
<sequence length="302" mass="34934">MPMTIIFVFVIATPALFIIFISPKTKKIASNQWFWIIVGLIGFGYAFFGRQLQYLVPELRGKILYDLFGSPLMPPPDPNRPLEGLDYSRLLLLDLCPFYIIFGSLSLFLKKKKIAQILAPFGFYGAAITLFGQIIHDVGNPVNYPKGIWIYIFVGYHGGELYFMIHYLSMLISLMVICWTTNWKKTLLIHMHGFALFYFSYILIMVALIPKIMGNTTGVLEADWQQGGEYSRVEQILKIKWPAVMIVGYIISYIVIAIVSLTRIGIEIWARSWRSKVHLRLLELDWYKNLSAKWYKFKCKKS</sequence>
<feature type="transmembrane region" description="Helical" evidence="1">
    <location>
        <begin position="33"/>
        <end position="52"/>
    </location>
</feature>
<feature type="transmembrane region" description="Helical" evidence="1">
    <location>
        <begin position="6"/>
        <end position="21"/>
    </location>
</feature>
<feature type="transmembrane region" description="Helical" evidence="1">
    <location>
        <begin position="90"/>
        <end position="109"/>
    </location>
</feature>